<reference evidence="2" key="1">
    <citation type="submission" date="2016-10" db="EMBL/GenBank/DDBJ databases">
        <authorList>
            <person name="Varghese N."/>
            <person name="Submissions S."/>
        </authorList>
    </citation>
    <scope>NUCLEOTIDE SEQUENCE [LARGE SCALE GENOMIC DNA]</scope>
    <source>
        <strain evidence="2">DSM 43161</strain>
    </source>
</reference>
<protein>
    <submittedName>
        <fullName evidence="1">Nucleotidyl transferase AbiEii toxin, Type IV TA system</fullName>
    </submittedName>
</protein>
<keyword evidence="2" id="KW-1185">Reference proteome</keyword>
<dbReference type="RefSeq" id="WP_083427432.1">
    <property type="nucleotide sequence ID" value="NZ_FOWE01000008.1"/>
</dbReference>
<dbReference type="AlphaFoldDB" id="A0A1I5H3Q2"/>
<sequence length="246" mass="26438">MSGPEPVVLPPLTGALDRLWDLVLDLADQLEPAGWVLVGGQMVMLHGLAAGRTATRASQDVDVLADLLTDRASLSRCVQAVRRLDLAPQPDSAGKVYRFRRAADGAVVDVLAPDHSPPRWSLRTAAGGQTIQVDGGHQALQRATRLTVVKGDRSAVVPVPDLLGALVLKAAAWTADNRDRARHSGDAAFLASLVTDPLAERIRFAGSDRKRLRRLDAVLGDPDAAEWRRLGDRADDGHATWRLLLA</sequence>
<dbReference type="Proteomes" id="UP000183642">
    <property type="component" value="Unassembled WGS sequence"/>
</dbReference>
<name>A0A1I5H3Q2_9ACTN</name>
<dbReference type="EMBL" id="FOWE01000008">
    <property type="protein sequence ID" value="SFO42451.1"/>
    <property type="molecule type" value="Genomic_DNA"/>
</dbReference>
<organism evidence="1 2">
    <name type="scientific">Geodermatophilus obscurus</name>
    <dbReference type="NCBI Taxonomy" id="1861"/>
    <lineage>
        <taxon>Bacteria</taxon>
        <taxon>Bacillati</taxon>
        <taxon>Actinomycetota</taxon>
        <taxon>Actinomycetes</taxon>
        <taxon>Geodermatophilales</taxon>
        <taxon>Geodermatophilaceae</taxon>
        <taxon>Geodermatophilus</taxon>
    </lineage>
</organism>
<evidence type="ECO:0000313" key="1">
    <source>
        <dbReference type="EMBL" id="SFO42451.1"/>
    </source>
</evidence>
<proteinExistence type="predicted"/>
<dbReference type="GO" id="GO:0016740">
    <property type="term" value="F:transferase activity"/>
    <property type="evidence" value="ECO:0007669"/>
    <property type="project" value="UniProtKB-KW"/>
</dbReference>
<gene>
    <name evidence="1" type="ORF">SAMN05660359_03355</name>
</gene>
<accession>A0A1I5H3Q2</accession>
<evidence type="ECO:0000313" key="2">
    <source>
        <dbReference type="Proteomes" id="UP000183642"/>
    </source>
</evidence>
<keyword evidence="1" id="KW-0808">Transferase</keyword>